<dbReference type="SUPFAM" id="SSF55961">
    <property type="entry name" value="Bet v1-like"/>
    <property type="match status" value="1"/>
</dbReference>
<dbReference type="Gene3D" id="3.30.530.20">
    <property type="match status" value="1"/>
</dbReference>
<comment type="similarity">
    <text evidence="1">Belongs to the AHA1 family.</text>
</comment>
<dbReference type="RefSeq" id="WP_341842715.1">
    <property type="nucleotide sequence ID" value="NZ_CP149792.1"/>
</dbReference>
<feature type="domain" description="Activator of Hsp90 ATPase homologue 1/2-like C-terminal" evidence="2">
    <location>
        <begin position="11"/>
        <end position="128"/>
    </location>
</feature>
<evidence type="ECO:0000313" key="3">
    <source>
        <dbReference type="EMBL" id="WZN48115.1"/>
    </source>
</evidence>
<proteinExistence type="inferred from homology"/>
<gene>
    <name evidence="3" type="ORF">WJU22_08000</name>
</gene>
<reference evidence="3 4" key="1">
    <citation type="submission" date="2024-03" db="EMBL/GenBank/DDBJ databases">
        <title>Chitinophaga caseinilytica sp. nov., a casein hydrolysing bacterium isolated from forest soil.</title>
        <authorList>
            <person name="Lee D.S."/>
            <person name="Han D.M."/>
            <person name="Baek J.H."/>
            <person name="Choi D.G."/>
            <person name="Jeon J.H."/>
            <person name="Jeon C.O."/>
        </authorList>
    </citation>
    <scope>NUCLEOTIDE SEQUENCE [LARGE SCALE GENOMIC DNA]</scope>
    <source>
        <strain evidence="3 4">KACC 19118</strain>
    </source>
</reference>
<dbReference type="InterPro" id="IPR023393">
    <property type="entry name" value="START-like_dom_sf"/>
</dbReference>
<organism evidence="3 4">
    <name type="scientific">Chitinophaga caseinilytica</name>
    <dbReference type="NCBI Taxonomy" id="2267521"/>
    <lineage>
        <taxon>Bacteria</taxon>
        <taxon>Pseudomonadati</taxon>
        <taxon>Bacteroidota</taxon>
        <taxon>Chitinophagia</taxon>
        <taxon>Chitinophagales</taxon>
        <taxon>Chitinophagaceae</taxon>
        <taxon>Chitinophaga</taxon>
    </lineage>
</organism>
<dbReference type="CDD" id="cd07814">
    <property type="entry name" value="SRPBCC_CalC_Aha1-like"/>
    <property type="match status" value="1"/>
</dbReference>
<evidence type="ECO:0000259" key="2">
    <source>
        <dbReference type="Pfam" id="PF08327"/>
    </source>
</evidence>
<sequence length="142" mass="16987">MYNIEQIQYVKAPAAKVFEALTTKTGLSEIWTEKLIVKPEAGFINEFDFNDNYSTRFKVLSMEAPGRIRWECVDSDQEWIGTFLSFDIEQRPKSTAVTLRHSQWRELTEFYRHCNYNWAWFLYSLKLYCETGEGIPFQRRQF</sequence>
<evidence type="ECO:0000313" key="4">
    <source>
        <dbReference type="Proteomes" id="UP001449657"/>
    </source>
</evidence>
<dbReference type="Pfam" id="PF08327">
    <property type="entry name" value="AHSA1"/>
    <property type="match status" value="1"/>
</dbReference>
<dbReference type="InterPro" id="IPR013538">
    <property type="entry name" value="ASHA1/2-like_C"/>
</dbReference>
<dbReference type="Proteomes" id="UP001449657">
    <property type="component" value="Chromosome"/>
</dbReference>
<accession>A0ABZ2Z8D6</accession>
<keyword evidence="4" id="KW-1185">Reference proteome</keyword>
<name>A0ABZ2Z8D6_9BACT</name>
<dbReference type="EMBL" id="CP150096">
    <property type="protein sequence ID" value="WZN48115.1"/>
    <property type="molecule type" value="Genomic_DNA"/>
</dbReference>
<protein>
    <submittedName>
        <fullName evidence="3">SRPBCC domain-containing protein</fullName>
    </submittedName>
</protein>
<evidence type="ECO:0000256" key="1">
    <source>
        <dbReference type="ARBA" id="ARBA00006817"/>
    </source>
</evidence>